<accession>A0ABP3UV59</accession>
<organism evidence="1 2">
    <name type="scientific">Gaetbulibacter jejuensis</name>
    <dbReference type="NCBI Taxonomy" id="584607"/>
    <lineage>
        <taxon>Bacteria</taxon>
        <taxon>Pseudomonadati</taxon>
        <taxon>Bacteroidota</taxon>
        <taxon>Flavobacteriia</taxon>
        <taxon>Flavobacteriales</taxon>
        <taxon>Flavobacteriaceae</taxon>
        <taxon>Gaetbulibacter</taxon>
    </lineage>
</organism>
<keyword evidence="2" id="KW-1185">Reference proteome</keyword>
<dbReference type="PROSITE" id="PS51257">
    <property type="entry name" value="PROKAR_LIPOPROTEIN"/>
    <property type="match status" value="1"/>
</dbReference>
<proteinExistence type="predicted"/>
<evidence type="ECO:0000313" key="1">
    <source>
        <dbReference type="EMBL" id="GAA0742221.1"/>
    </source>
</evidence>
<dbReference type="EMBL" id="BAAAGF010000002">
    <property type="protein sequence ID" value="GAA0742221.1"/>
    <property type="molecule type" value="Genomic_DNA"/>
</dbReference>
<dbReference type="Proteomes" id="UP001500736">
    <property type="component" value="Unassembled WGS sequence"/>
</dbReference>
<dbReference type="RefSeq" id="WP_343796962.1">
    <property type="nucleotide sequence ID" value="NZ_BAAAGF010000002.1"/>
</dbReference>
<protein>
    <submittedName>
        <fullName evidence="1">DUF1684 domain-containing protein</fullName>
    </submittedName>
</protein>
<gene>
    <name evidence="1" type="ORF">GCM10009431_14020</name>
</gene>
<comment type="caution">
    <text evidence="1">The sequence shown here is derived from an EMBL/GenBank/DDBJ whole genome shotgun (WGS) entry which is preliminary data.</text>
</comment>
<name>A0ABP3UV59_9FLAO</name>
<reference evidence="2" key="1">
    <citation type="journal article" date="2019" name="Int. J. Syst. Evol. Microbiol.">
        <title>The Global Catalogue of Microorganisms (GCM) 10K type strain sequencing project: providing services to taxonomists for standard genome sequencing and annotation.</title>
        <authorList>
            <consortium name="The Broad Institute Genomics Platform"/>
            <consortium name="The Broad Institute Genome Sequencing Center for Infectious Disease"/>
            <person name="Wu L."/>
            <person name="Ma J."/>
        </authorList>
    </citation>
    <scope>NUCLEOTIDE SEQUENCE [LARGE SCALE GENOMIC DNA]</scope>
    <source>
        <strain evidence="2">JCM 15976</strain>
    </source>
</reference>
<dbReference type="InterPro" id="IPR012467">
    <property type="entry name" value="DUF1684"/>
</dbReference>
<evidence type="ECO:0000313" key="2">
    <source>
        <dbReference type="Proteomes" id="UP001500736"/>
    </source>
</evidence>
<dbReference type="PANTHER" id="PTHR41913:SF1">
    <property type="entry name" value="DUF1684 DOMAIN-CONTAINING PROTEIN"/>
    <property type="match status" value="1"/>
</dbReference>
<dbReference type="Pfam" id="PF07920">
    <property type="entry name" value="DUF1684"/>
    <property type="match status" value="1"/>
</dbReference>
<sequence length="199" mass="22799">MRKVIAFLVLVLVLGCHQGKEPIVGETEFQKKMNADFRDATSSPLKGRAKKNFKGLDFFKFDSAYVVTAQLKRTPDSKWFNMKTNTDRLSRERVYGILTFELQGQTYQLNVYQGEDSITSEDQQDYLFLPFLDNTNGETTYGGGRYIDLKIPEGDTIVVDFNKAYNPYCAYNENYSCPIVPRVNYLDTNIQAGVKAYKK</sequence>
<dbReference type="PANTHER" id="PTHR41913">
    <property type="entry name" value="DUF1684 DOMAIN-CONTAINING PROTEIN"/>
    <property type="match status" value="1"/>
</dbReference>